<evidence type="ECO:0000256" key="2">
    <source>
        <dbReference type="ARBA" id="ARBA00007401"/>
    </source>
</evidence>
<dbReference type="AlphaFoldDB" id="A0A3D8SGK2"/>
<dbReference type="Gene3D" id="2.60.40.10">
    <property type="entry name" value="Immunoglobulins"/>
    <property type="match status" value="2"/>
</dbReference>
<evidence type="ECO:0000256" key="1">
    <source>
        <dbReference type="ARBA" id="ARBA00001412"/>
    </source>
</evidence>
<reference evidence="8 9" key="1">
    <citation type="journal article" date="2018" name="IMA Fungus">
        <title>IMA Genome-F 9: Draft genome sequence of Annulohypoxylon stygium, Aspergillus mulundensis, Berkeleyomyces basicola (syn. Thielaviopsis basicola), Ceratocystis smalleyi, two Cercospora beticola strains, Coleophoma cylindrospora, Fusarium fracticaudum, Phialophora cf. hyalina, and Morchella septimelata.</title>
        <authorList>
            <person name="Wingfield B.D."/>
            <person name="Bills G.F."/>
            <person name="Dong Y."/>
            <person name="Huang W."/>
            <person name="Nel W.J."/>
            <person name="Swalarsk-Parry B.S."/>
            <person name="Vaghefi N."/>
            <person name="Wilken P.M."/>
            <person name="An Z."/>
            <person name="de Beer Z.W."/>
            <person name="De Vos L."/>
            <person name="Chen L."/>
            <person name="Duong T.A."/>
            <person name="Gao Y."/>
            <person name="Hammerbacher A."/>
            <person name="Kikkert J.R."/>
            <person name="Li Y."/>
            <person name="Li H."/>
            <person name="Li K."/>
            <person name="Li Q."/>
            <person name="Liu X."/>
            <person name="Ma X."/>
            <person name="Naidoo K."/>
            <person name="Pethybridge S.J."/>
            <person name="Sun J."/>
            <person name="Steenkamp E.T."/>
            <person name="van der Nest M.A."/>
            <person name="van Wyk S."/>
            <person name="Wingfield M.J."/>
            <person name="Xiong C."/>
            <person name="Yue Q."/>
            <person name="Zhang X."/>
        </authorList>
    </citation>
    <scope>NUCLEOTIDE SEQUENCE [LARGE SCALE GENOMIC DNA]</scope>
    <source>
        <strain evidence="8 9">BP5796</strain>
    </source>
</reference>
<dbReference type="PROSITE" id="PS00608">
    <property type="entry name" value="GLYCOSYL_HYDROL_F2_2"/>
    <property type="match status" value="1"/>
</dbReference>
<evidence type="ECO:0000313" key="9">
    <source>
        <dbReference type="Proteomes" id="UP000256328"/>
    </source>
</evidence>
<dbReference type="InterPro" id="IPR008979">
    <property type="entry name" value="Galactose-bd-like_sf"/>
</dbReference>
<comment type="catalytic activity">
    <reaction evidence="1">
        <text>Hydrolysis of terminal non-reducing beta-D-galactose residues in beta-D-galactosides.</text>
        <dbReference type="EC" id="3.2.1.23"/>
    </reaction>
</comment>
<dbReference type="Pfam" id="PF16353">
    <property type="entry name" value="LacZ_4"/>
    <property type="match status" value="1"/>
</dbReference>
<dbReference type="Proteomes" id="UP000256328">
    <property type="component" value="Unassembled WGS sequence"/>
</dbReference>
<dbReference type="EC" id="3.2.1.23" evidence="3"/>
<dbReference type="InterPro" id="IPR006101">
    <property type="entry name" value="Glyco_hydro_2"/>
</dbReference>
<comment type="similarity">
    <text evidence="2">Belongs to the glycosyl hydrolase 2 family.</text>
</comment>
<name>A0A3D8SGK2_9HELO</name>
<dbReference type="Gene3D" id="2.70.98.10">
    <property type="match status" value="1"/>
</dbReference>
<dbReference type="GO" id="GO:0005990">
    <property type="term" value="P:lactose catabolic process"/>
    <property type="evidence" value="ECO:0007669"/>
    <property type="project" value="TreeGrafter"/>
</dbReference>
<dbReference type="InterPro" id="IPR006102">
    <property type="entry name" value="Ig-like_GH2"/>
</dbReference>
<organism evidence="8 9">
    <name type="scientific">Coleophoma crateriformis</name>
    <dbReference type="NCBI Taxonomy" id="565419"/>
    <lineage>
        <taxon>Eukaryota</taxon>
        <taxon>Fungi</taxon>
        <taxon>Dikarya</taxon>
        <taxon>Ascomycota</taxon>
        <taxon>Pezizomycotina</taxon>
        <taxon>Leotiomycetes</taxon>
        <taxon>Helotiales</taxon>
        <taxon>Dermateaceae</taxon>
        <taxon>Coleophoma</taxon>
    </lineage>
</organism>
<keyword evidence="4" id="KW-0378">Hydrolase</keyword>
<gene>
    <name evidence="8" type="ORF">BP5796_03717</name>
</gene>
<dbReference type="InterPro" id="IPR013783">
    <property type="entry name" value="Ig-like_fold"/>
</dbReference>
<protein>
    <recommendedName>
        <fullName evidence="3">beta-galactosidase</fullName>
        <ecNumber evidence="3">3.2.1.23</ecNumber>
    </recommendedName>
    <alternativeName>
        <fullName evidence="6">Lactase</fullName>
    </alternativeName>
</protein>
<dbReference type="GO" id="GO:0030246">
    <property type="term" value="F:carbohydrate binding"/>
    <property type="evidence" value="ECO:0007669"/>
    <property type="project" value="InterPro"/>
</dbReference>
<dbReference type="InterPro" id="IPR032312">
    <property type="entry name" value="LacZ_4"/>
</dbReference>
<dbReference type="InterPro" id="IPR006103">
    <property type="entry name" value="Glyco_hydro_2_cat"/>
</dbReference>
<evidence type="ECO:0000256" key="4">
    <source>
        <dbReference type="ARBA" id="ARBA00022801"/>
    </source>
</evidence>
<sequence>MAETHTFPEALPDWSNLKVIHKNTLPPRATFFLYDNPADALTRDPSKSKTHSLSGKWKFNVAKSPFDAPAEFYSSGFDVSSWGDIEVPGMWQMQGYGKGPHYTNVVFPFPVDPPHVPYDDNETGSYFRTFTVPAAFKDHQLRLRFEGVDSSFHIWVNGTEVGYSQGARNPSEFDITSLVDLEGENSLAVQVYQFSDGSYIEDQDQWWLSGIFRDVNLLAFPKVHIQDYHIQTLLDKEYTDATLSVEVTLSLPTSVDLKLLDSDGKTIVTETQKATSSTTTFKIPIKNPKKWTAETPYLYQLVLSIESCSVQQRVGFRAAELKDGVFKVNGKSVIFRGANRHEHHPEHGRTIPLEFMRHDLLLMKTHNINAIRTSHQINDPRLYDLADELGLWVMDECDLECHGFETIDAAALPQEQKSLPFEERKKLVYGNAARWTSDNPEWEEAYVDRARQAVYRDKNHPCVIMWSLGNEAFFGCNHKAMYKLIKEYDPTRLIHYEGDFEAETADMYSKMYPSVDLIVNFAKEKDWKKPLVLCEYIHAMGNGPGNIKEYIDAFYEYPRLMGGFVWEWANHGLKTKTKDGEEFYGYGGDFGDVPNDYNFVMDGVLFSDHTPNPGLIEYKKAIEPVQVLGGDAKKVTIISRYDHTTLDHLKCEWSLVGAGFKKAGKEVAIPKGVQPGETVELEIEGLSDIPKEECYLELTFSLGSDTNWASAGHEIANGQIQLSSAPSLSALKSLSSPTAPKYTLTSPQILEITSATGSVWKFNIVHGSLVSWVKSGSSKELIHTAPVLDFYRALTDNDRPSDGKNWQSTRLHQTKMHTRSVTWTSSTDNVVVEVKARIAPPVLDWSFDVVFTYTFTSQHVSIKATGGPRGLNLPDTLARIGLTMSLNDIEKATWFGRGPGESYSDKKLAQKFGTWSSSIDGLYTDYEFPQESGNRTDIRWVSLESEAGEGIKASFGDLDGASFTASHYTTEDLDACTHPYELYKKKKTETVVRLDWKHHGLGTGSCGPKTLPEYALKLEKFDFEVLLQ</sequence>
<dbReference type="GO" id="GO:0004565">
    <property type="term" value="F:beta-galactosidase activity"/>
    <property type="evidence" value="ECO:0007669"/>
    <property type="project" value="UniProtKB-EC"/>
</dbReference>
<dbReference type="InterPro" id="IPR011013">
    <property type="entry name" value="Gal_mutarotase_sf_dom"/>
</dbReference>
<dbReference type="Pfam" id="PF00703">
    <property type="entry name" value="Glyco_hydro_2"/>
    <property type="match status" value="1"/>
</dbReference>
<keyword evidence="9" id="KW-1185">Reference proteome</keyword>
<dbReference type="Pfam" id="PF02929">
    <property type="entry name" value="Bgal_small_N"/>
    <property type="match status" value="1"/>
</dbReference>
<dbReference type="SUPFAM" id="SSF49303">
    <property type="entry name" value="beta-Galactosidase/glucuronidase domain"/>
    <property type="match status" value="2"/>
</dbReference>
<dbReference type="InterPro" id="IPR036156">
    <property type="entry name" value="Beta-gal/glucu_dom_sf"/>
</dbReference>
<dbReference type="Gene3D" id="2.60.120.260">
    <property type="entry name" value="Galactose-binding domain-like"/>
    <property type="match status" value="1"/>
</dbReference>
<dbReference type="InterPro" id="IPR006104">
    <property type="entry name" value="Glyco_hydro_2_N"/>
</dbReference>
<dbReference type="SUPFAM" id="SSF49785">
    <property type="entry name" value="Galactose-binding domain-like"/>
    <property type="match status" value="1"/>
</dbReference>
<evidence type="ECO:0000256" key="3">
    <source>
        <dbReference type="ARBA" id="ARBA00012756"/>
    </source>
</evidence>
<dbReference type="InterPro" id="IPR004199">
    <property type="entry name" value="B-gal_small/dom_5"/>
</dbReference>
<evidence type="ECO:0000259" key="7">
    <source>
        <dbReference type="SMART" id="SM01038"/>
    </source>
</evidence>
<proteinExistence type="inferred from homology"/>
<dbReference type="Gene3D" id="3.20.20.80">
    <property type="entry name" value="Glycosidases"/>
    <property type="match status" value="1"/>
</dbReference>
<dbReference type="EMBL" id="PDLN01000005">
    <property type="protein sequence ID" value="RDW85392.1"/>
    <property type="molecule type" value="Genomic_DNA"/>
</dbReference>
<keyword evidence="5" id="KW-0326">Glycosidase</keyword>
<dbReference type="Pfam" id="PF02837">
    <property type="entry name" value="Glyco_hydro_2_N"/>
    <property type="match status" value="1"/>
</dbReference>
<dbReference type="SMART" id="SM01038">
    <property type="entry name" value="Bgal_small_N"/>
    <property type="match status" value="1"/>
</dbReference>
<evidence type="ECO:0000313" key="8">
    <source>
        <dbReference type="EMBL" id="RDW85392.1"/>
    </source>
</evidence>
<evidence type="ECO:0000256" key="5">
    <source>
        <dbReference type="ARBA" id="ARBA00023295"/>
    </source>
</evidence>
<dbReference type="PANTHER" id="PTHR46323:SF2">
    <property type="entry name" value="BETA-GALACTOSIDASE"/>
    <property type="match status" value="1"/>
</dbReference>
<dbReference type="SUPFAM" id="SSF74650">
    <property type="entry name" value="Galactose mutarotase-like"/>
    <property type="match status" value="1"/>
</dbReference>
<dbReference type="FunFam" id="3.20.20.80:FF:000018">
    <property type="entry name" value="Beta-galactosidase"/>
    <property type="match status" value="1"/>
</dbReference>
<accession>A0A3D8SGK2</accession>
<dbReference type="OrthoDB" id="408320at2759"/>
<comment type="caution">
    <text evidence="8">The sequence shown here is derived from an EMBL/GenBank/DDBJ whole genome shotgun (WGS) entry which is preliminary data.</text>
</comment>
<dbReference type="PRINTS" id="PR00132">
    <property type="entry name" value="GLHYDRLASE2"/>
</dbReference>
<dbReference type="SUPFAM" id="SSF51445">
    <property type="entry name" value="(Trans)glycosidases"/>
    <property type="match status" value="1"/>
</dbReference>
<dbReference type="Pfam" id="PF02836">
    <property type="entry name" value="Glyco_hydro_2_C"/>
    <property type="match status" value="1"/>
</dbReference>
<feature type="domain" description="Beta galactosidase small chain/" evidence="7">
    <location>
        <begin position="751"/>
        <end position="1028"/>
    </location>
</feature>
<dbReference type="InterPro" id="IPR023232">
    <property type="entry name" value="Glyco_hydro_2_AS"/>
</dbReference>
<dbReference type="InterPro" id="IPR050347">
    <property type="entry name" value="Bact_Beta-galactosidase"/>
</dbReference>
<dbReference type="GO" id="GO:0009341">
    <property type="term" value="C:beta-galactosidase complex"/>
    <property type="evidence" value="ECO:0007669"/>
    <property type="project" value="InterPro"/>
</dbReference>
<evidence type="ECO:0000256" key="6">
    <source>
        <dbReference type="ARBA" id="ARBA00032230"/>
    </source>
</evidence>
<dbReference type="PANTHER" id="PTHR46323">
    <property type="entry name" value="BETA-GALACTOSIDASE"/>
    <property type="match status" value="1"/>
</dbReference>
<dbReference type="InterPro" id="IPR017853">
    <property type="entry name" value="GH"/>
</dbReference>
<dbReference type="InterPro" id="IPR014718">
    <property type="entry name" value="GH-type_carb-bd"/>
</dbReference>